<dbReference type="Gene3D" id="3.30.420.10">
    <property type="entry name" value="Ribonuclease H-like superfamily/Ribonuclease H"/>
    <property type="match status" value="1"/>
</dbReference>
<dbReference type="Proteomes" id="UP001598130">
    <property type="component" value="Unassembled WGS sequence"/>
</dbReference>
<dbReference type="InterPro" id="IPR025246">
    <property type="entry name" value="IS30-like_HTH"/>
</dbReference>
<organism evidence="3 4">
    <name type="scientific">Phenylobacterium ferrooxidans</name>
    <dbReference type="NCBI Taxonomy" id="2982689"/>
    <lineage>
        <taxon>Bacteria</taxon>
        <taxon>Pseudomonadati</taxon>
        <taxon>Pseudomonadota</taxon>
        <taxon>Alphaproteobacteria</taxon>
        <taxon>Caulobacterales</taxon>
        <taxon>Caulobacteraceae</taxon>
        <taxon>Phenylobacterium</taxon>
    </lineage>
</organism>
<dbReference type="InterPro" id="IPR051917">
    <property type="entry name" value="Transposase-Integrase"/>
</dbReference>
<dbReference type="InterPro" id="IPR036397">
    <property type="entry name" value="RNaseH_sf"/>
</dbReference>
<dbReference type="NCBIfam" id="NF033563">
    <property type="entry name" value="transpos_IS30"/>
    <property type="match status" value="1"/>
</dbReference>
<feature type="domain" description="Integrase catalytic" evidence="2">
    <location>
        <begin position="164"/>
        <end position="322"/>
    </location>
</feature>
<feature type="non-terminal residue" evidence="3">
    <location>
        <position position="329"/>
    </location>
</feature>
<dbReference type="PROSITE" id="PS50994">
    <property type="entry name" value="INTEGRASE"/>
    <property type="match status" value="1"/>
</dbReference>
<dbReference type="EMBL" id="JAOTJD010000096">
    <property type="protein sequence ID" value="MFD3266714.1"/>
    <property type="molecule type" value="Genomic_DNA"/>
</dbReference>
<evidence type="ECO:0000259" key="2">
    <source>
        <dbReference type="PROSITE" id="PS50994"/>
    </source>
</evidence>
<gene>
    <name evidence="3" type="ORF">OCL97_22490</name>
</gene>
<dbReference type="PANTHER" id="PTHR10948:SF23">
    <property type="entry name" value="TRANSPOSASE INSI FOR INSERTION SEQUENCE ELEMENT IS30A-RELATED"/>
    <property type="match status" value="1"/>
</dbReference>
<proteinExistence type="predicted"/>
<dbReference type="RefSeq" id="WP_377371947.1">
    <property type="nucleotide sequence ID" value="NZ_JAOTJD010000096.1"/>
</dbReference>
<evidence type="ECO:0000313" key="3">
    <source>
        <dbReference type="EMBL" id="MFD3266714.1"/>
    </source>
</evidence>
<dbReference type="SUPFAM" id="SSF53098">
    <property type="entry name" value="Ribonuclease H-like"/>
    <property type="match status" value="1"/>
</dbReference>
<evidence type="ECO:0000256" key="1">
    <source>
        <dbReference type="ARBA" id="ARBA00023172"/>
    </source>
</evidence>
<keyword evidence="1" id="KW-0233">DNA recombination</keyword>
<keyword evidence="4" id="KW-1185">Reference proteome</keyword>
<evidence type="ECO:0000313" key="4">
    <source>
        <dbReference type="Proteomes" id="UP001598130"/>
    </source>
</evidence>
<name>A0ABW6CUY0_9CAUL</name>
<dbReference type="InterPro" id="IPR053392">
    <property type="entry name" value="Transposase_IS30-like"/>
</dbReference>
<dbReference type="PANTHER" id="PTHR10948">
    <property type="entry name" value="TRANSPOSASE"/>
    <property type="match status" value="1"/>
</dbReference>
<dbReference type="Pfam" id="PF13936">
    <property type="entry name" value="HTH_38"/>
    <property type="match status" value="1"/>
</dbReference>
<accession>A0ABW6CUY0</accession>
<reference evidence="3 4" key="1">
    <citation type="submission" date="2022-09" db="EMBL/GenBank/DDBJ databases">
        <title>New species of Phenylobacterium.</title>
        <authorList>
            <person name="Mieszkin S."/>
        </authorList>
    </citation>
    <scope>NUCLEOTIDE SEQUENCE [LARGE SCALE GENOMIC DNA]</scope>
    <source>
        <strain evidence="3 4">HK31-G</strain>
    </source>
</reference>
<sequence length="329" mass="37054">MGRLYEQLSLDERCEIARLRGSGSSIRQIAAALDRQPSSISRELKRNTGSGPRAGAYKPTYAHAQTAARRWSGARLERDEALREQVLTGLRRGWSPEQVSGRLRLEEGRPVIGCETIYRFIYAQLKRTNDGAWRFYLPRAKARRGRRGHKGGSPASFIQQRVGLAERPAEALTRDQPGHWEADFMLFSTYGQSVLVLHERTTRLTALVKTATRKAKPTAKTLGGLLEALPKRLKQSVTFDNGTEFAEHHSLGLATYFCDPHAPWQKGGVENAIGRIRRFLPRKTNLDDVSPARIIAVAQAYNHTPRQCLDFHTPAEAFSRVLHFEREST</sequence>
<dbReference type="InterPro" id="IPR001584">
    <property type="entry name" value="Integrase_cat-core"/>
</dbReference>
<protein>
    <submittedName>
        <fullName evidence="3">IS30 family transposase</fullName>
    </submittedName>
</protein>
<dbReference type="InterPro" id="IPR012337">
    <property type="entry name" value="RNaseH-like_sf"/>
</dbReference>
<comment type="caution">
    <text evidence="3">The sequence shown here is derived from an EMBL/GenBank/DDBJ whole genome shotgun (WGS) entry which is preliminary data.</text>
</comment>